<dbReference type="Proteomes" id="UP000010366">
    <property type="component" value="Chromosome"/>
</dbReference>
<keyword evidence="3" id="KW-0815">Transposition</keyword>
<gene>
    <name evidence="9" type="ORF">Cha6605_3406</name>
</gene>
<dbReference type="InterPro" id="IPR027805">
    <property type="entry name" value="Transposase_HTH_dom"/>
</dbReference>
<reference evidence="9 10" key="1">
    <citation type="submission" date="2012-05" db="EMBL/GenBank/DDBJ databases">
        <title>Finished chromosome of genome of Chamaesiphon sp. PCC 6605.</title>
        <authorList>
            <consortium name="US DOE Joint Genome Institute"/>
            <person name="Gugger M."/>
            <person name="Coursin T."/>
            <person name="Rippka R."/>
            <person name="Tandeau De Marsac N."/>
            <person name="Huntemann M."/>
            <person name="Wei C.-L."/>
            <person name="Han J."/>
            <person name="Detter J.C."/>
            <person name="Han C."/>
            <person name="Tapia R."/>
            <person name="Chen A."/>
            <person name="Kyrpides N."/>
            <person name="Mavromatis K."/>
            <person name="Markowitz V."/>
            <person name="Szeto E."/>
            <person name="Ivanova N."/>
            <person name="Pagani I."/>
            <person name="Pati A."/>
            <person name="Goodwin L."/>
            <person name="Nordberg H.P."/>
            <person name="Cantor M.N."/>
            <person name="Hua S.X."/>
            <person name="Woyke T."/>
            <person name="Kerfeld C.A."/>
        </authorList>
    </citation>
    <scope>NUCLEOTIDE SEQUENCE [LARGE SCALE GENOMIC DNA]</scope>
    <source>
        <strain evidence="10">ATCC 27169 / PCC 6605</strain>
    </source>
</reference>
<dbReference type="AlphaFoldDB" id="K9UID0"/>
<keyword evidence="6" id="KW-0233">DNA recombination</keyword>
<keyword evidence="4" id="KW-0479">Metal-binding</keyword>
<dbReference type="Pfam" id="PF13359">
    <property type="entry name" value="DDE_Tnp_4"/>
    <property type="match status" value="1"/>
</dbReference>
<evidence type="ECO:0000259" key="7">
    <source>
        <dbReference type="Pfam" id="PF13359"/>
    </source>
</evidence>
<keyword evidence="5" id="KW-0238">DNA-binding</keyword>
<dbReference type="OrthoDB" id="517619at2"/>
<comment type="similarity">
    <text evidence="2">Belongs to the transposase 11 family.</text>
</comment>
<accession>K9UID0</accession>
<proteinExistence type="inferred from homology"/>
<evidence type="ECO:0000256" key="6">
    <source>
        <dbReference type="ARBA" id="ARBA00023172"/>
    </source>
</evidence>
<dbReference type="eggNOG" id="COG1234">
    <property type="taxonomic scope" value="Bacteria"/>
</dbReference>
<keyword evidence="10" id="KW-1185">Reference proteome</keyword>
<evidence type="ECO:0000256" key="4">
    <source>
        <dbReference type="ARBA" id="ARBA00022723"/>
    </source>
</evidence>
<evidence type="ECO:0000259" key="8">
    <source>
        <dbReference type="Pfam" id="PF13613"/>
    </source>
</evidence>
<evidence type="ECO:0000313" key="9">
    <source>
        <dbReference type="EMBL" id="AFY94403.1"/>
    </source>
</evidence>
<dbReference type="STRING" id="1173020.Cha6605_3406"/>
<evidence type="ECO:0000256" key="5">
    <source>
        <dbReference type="ARBA" id="ARBA00023125"/>
    </source>
</evidence>
<sequence length="276" mass="32357">MTYEQLQHLQPKAFKRRCGVQPDTFNLMVEILNPHLDRRGKRGGQCKLSVEDQLLLVLEYWREYRTQFHIGTSWDLSESAVCRLISKVERLLMDSGKFRLPGKKQLYQQADNWSVIVVDVTESPIERPKKNQRAYYSGQKKYHTLKAQVVVNQQTGQIICTAFGKGRVHDFRLFKIEQLPMLPEQLCLADKGYQGLAKLHSSSCLPTKKPRQSKLAKSERQHNRLLARLRIVVEHVNRRLKIFRILAERYRNRRRRFGLRFNLISAILNFELASPS</sequence>
<dbReference type="GO" id="GO:0046872">
    <property type="term" value="F:metal ion binding"/>
    <property type="evidence" value="ECO:0007669"/>
    <property type="project" value="UniProtKB-KW"/>
</dbReference>
<protein>
    <submittedName>
        <fullName evidence="9">Transposase family protein</fullName>
    </submittedName>
</protein>
<dbReference type="PANTHER" id="PTHR23080">
    <property type="entry name" value="THAP DOMAIN PROTEIN"/>
    <property type="match status" value="1"/>
</dbReference>
<feature type="domain" description="Transposase Helix-turn-helix" evidence="8">
    <location>
        <begin position="46"/>
        <end position="97"/>
    </location>
</feature>
<dbReference type="GO" id="GO:0003677">
    <property type="term" value="F:DNA binding"/>
    <property type="evidence" value="ECO:0007669"/>
    <property type="project" value="UniProtKB-KW"/>
</dbReference>
<dbReference type="EMBL" id="CP003600">
    <property type="protein sequence ID" value="AFY94403.1"/>
    <property type="molecule type" value="Genomic_DNA"/>
</dbReference>
<dbReference type="GO" id="GO:0032196">
    <property type="term" value="P:transposition"/>
    <property type="evidence" value="ECO:0007669"/>
    <property type="project" value="UniProtKB-KW"/>
</dbReference>
<dbReference type="NCBIfam" id="NF033581">
    <property type="entry name" value="transpos_IS5_4"/>
    <property type="match status" value="1"/>
</dbReference>
<dbReference type="Pfam" id="PF13613">
    <property type="entry name" value="HTH_Tnp_4"/>
    <property type="match status" value="1"/>
</dbReference>
<comment type="cofactor">
    <cofactor evidence="1">
        <name>a divalent metal cation</name>
        <dbReference type="ChEBI" id="CHEBI:60240"/>
    </cofactor>
</comment>
<evidence type="ECO:0000256" key="2">
    <source>
        <dbReference type="ARBA" id="ARBA00010075"/>
    </source>
</evidence>
<organism evidence="9 10">
    <name type="scientific">Chamaesiphon minutus (strain ATCC 27169 / PCC 6605)</name>
    <dbReference type="NCBI Taxonomy" id="1173020"/>
    <lineage>
        <taxon>Bacteria</taxon>
        <taxon>Bacillati</taxon>
        <taxon>Cyanobacteriota</taxon>
        <taxon>Cyanophyceae</taxon>
        <taxon>Gomontiellales</taxon>
        <taxon>Chamaesiphonaceae</taxon>
        <taxon>Chamaesiphon</taxon>
    </lineage>
</organism>
<dbReference type="RefSeq" id="WP_015160537.1">
    <property type="nucleotide sequence ID" value="NC_019697.1"/>
</dbReference>
<evidence type="ECO:0000313" key="10">
    <source>
        <dbReference type="Proteomes" id="UP000010366"/>
    </source>
</evidence>
<dbReference type="GO" id="GO:0006310">
    <property type="term" value="P:DNA recombination"/>
    <property type="evidence" value="ECO:0007669"/>
    <property type="project" value="UniProtKB-KW"/>
</dbReference>
<dbReference type="HOGENOM" id="CLU_073820_3_1_3"/>
<evidence type="ECO:0000256" key="1">
    <source>
        <dbReference type="ARBA" id="ARBA00001968"/>
    </source>
</evidence>
<name>K9UID0_CHAP6</name>
<dbReference type="InterPro" id="IPR047959">
    <property type="entry name" value="Transpos_IS5"/>
</dbReference>
<dbReference type="KEGG" id="cmp:Cha6605_3406"/>
<feature type="domain" description="DDE Tnp4" evidence="7">
    <location>
        <begin position="118"/>
        <end position="254"/>
    </location>
</feature>
<evidence type="ECO:0000256" key="3">
    <source>
        <dbReference type="ARBA" id="ARBA00022578"/>
    </source>
</evidence>
<dbReference type="InterPro" id="IPR027806">
    <property type="entry name" value="HARBI1_dom"/>
</dbReference>